<dbReference type="AlphaFoldDB" id="A0AAV7UGT4"/>
<feature type="compositionally biased region" description="Basic and acidic residues" evidence="1">
    <location>
        <begin position="195"/>
        <end position="208"/>
    </location>
</feature>
<organism evidence="2 3">
    <name type="scientific">Pleurodeles waltl</name>
    <name type="common">Iberian ribbed newt</name>
    <dbReference type="NCBI Taxonomy" id="8319"/>
    <lineage>
        <taxon>Eukaryota</taxon>
        <taxon>Metazoa</taxon>
        <taxon>Chordata</taxon>
        <taxon>Craniata</taxon>
        <taxon>Vertebrata</taxon>
        <taxon>Euteleostomi</taxon>
        <taxon>Amphibia</taxon>
        <taxon>Batrachia</taxon>
        <taxon>Caudata</taxon>
        <taxon>Salamandroidea</taxon>
        <taxon>Salamandridae</taxon>
        <taxon>Pleurodelinae</taxon>
        <taxon>Pleurodeles</taxon>
    </lineage>
</organism>
<feature type="region of interest" description="Disordered" evidence="1">
    <location>
        <begin position="68"/>
        <end position="97"/>
    </location>
</feature>
<dbReference type="EMBL" id="JANPWB010000005">
    <property type="protein sequence ID" value="KAJ1186893.1"/>
    <property type="molecule type" value="Genomic_DNA"/>
</dbReference>
<evidence type="ECO:0000313" key="3">
    <source>
        <dbReference type="Proteomes" id="UP001066276"/>
    </source>
</evidence>
<feature type="compositionally biased region" description="Basic and acidic residues" evidence="1">
    <location>
        <begin position="68"/>
        <end position="84"/>
    </location>
</feature>
<proteinExistence type="predicted"/>
<feature type="compositionally biased region" description="Gly residues" evidence="1">
    <location>
        <begin position="174"/>
        <end position="185"/>
    </location>
</feature>
<feature type="region of interest" description="Disordered" evidence="1">
    <location>
        <begin position="150"/>
        <end position="208"/>
    </location>
</feature>
<feature type="region of interest" description="Disordered" evidence="1">
    <location>
        <begin position="1"/>
        <end position="29"/>
    </location>
</feature>
<evidence type="ECO:0000313" key="2">
    <source>
        <dbReference type="EMBL" id="KAJ1186893.1"/>
    </source>
</evidence>
<dbReference type="Proteomes" id="UP001066276">
    <property type="component" value="Chromosome 3_1"/>
</dbReference>
<feature type="compositionally biased region" description="Basic and acidic residues" evidence="1">
    <location>
        <begin position="150"/>
        <end position="160"/>
    </location>
</feature>
<keyword evidence="3" id="KW-1185">Reference proteome</keyword>
<evidence type="ECO:0000256" key="1">
    <source>
        <dbReference type="SAM" id="MobiDB-lite"/>
    </source>
</evidence>
<name>A0AAV7UGT4_PLEWA</name>
<comment type="caution">
    <text evidence="2">The sequence shown here is derived from an EMBL/GenBank/DDBJ whole genome shotgun (WGS) entry which is preliminary data.</text>
</comment>
<sequence length="208" mass="22211">MGSDCDGPTFRSDPSYPWGTGAIRIPDPDVLWAGPTQKTLRVTTGSCSRFENITSVEVDWEGDFGRKEVEEESGRGDQIGKADSDGGDVLCEGPPLWSDPSYPWGTSALGIPDQDVLWAGTTQQTLPGDHRYLQPLRAIPNIEMDGECDIGRKEVEEESSRGAQIGEVDSDGGDVCGGGGDGSGRTGWSSPVEIPPHDAQGKAQDHQH</sequence>
<gene>
    <name evidence="2" type="ORF">NDU88_003673</name>
</gene>
<accession>A0AAV7UGT4</accession>
<reference evidence="2" key="1">
    <citation type="journal article" date="2022" name="bioRxiv">
        <title>Sequencing and chromosome-scale assembly of the giantPleurodeles waltlgenome.</title>
        <authorList>
            <person name="Brown T."/>
            <person name="Elewa A."/>
            <person name="Iarovenko S."/>
            <person name="Subramanian E."/>
            <person name="Araus A.J."/>
            <person name="Petzold A."/>
            <person name="Susuki M."/>
            <person name="Suzuki K.-i.T."/>
            <person name="Hayashi T."/>
            <person name="Toyoda A."/>
            <person name="Oliveira C."/>
            <person name="Osipova E."/>
            <person name="Leigh N.D."/>
            <person name="Simon A."/>
            <person name="Yun M.H."/>
        </authorList>
    </citation>
    <scope>NUCLEOTIDE SEQUENCE</scope>
    <source>
        <strain evidence="2">20211129_DDA</strain>
        <tissue evidence="2">Liver</tissue>
    </source>
</reference>
<protein>
    <submittedName>
        <fullName evidence="2">Uncharacterized protein</fullName>
    </submittedName>
</protein>